<evidence type="ECO:0000313" key="1">
    <source>
        <dbReference type="EMBL" id="KAJ7370203.1"/>
    </source>
</evidence>
<sequence length="104" mass="11987">MFYDVYLCAHRARKLPFIVLTGSAGIQLVAREQVLVSLRRIARVILAAFVARALTPTCACKLRYKLSFVSKAYIFHFQRCFVERKIDRLSSYLRLSFSPIVTAR</sequence>
<proteinExistence type="predicted"/>
<name>A0A9W9YVI7_9CNID</name>
<dbReference type="EMBL" id="MU826871">
    <property type="protein sequence ID" value="KAJ7370203.1"/>
    <property type="molecule type" value="Genomic_DNA"/>
</dbReference>
<comment type="caution">
    <text evidence="1">The sequence shown here is derived from an EMBL/GenBank/DDBJ whole genome shotgun (WGS) entry which is preliminary data.</text>
</comment>
<gene>
    <name evidence="1" type="ORF">OS493_033828</name>
</gene>
<reference evidence="1" key="1">
    <citation type="submission" date="2023-01" db="EMBL/GenBank/DDBJ databases">
        <title>Genome assembly of the deep-sea coral Lophelia pertusa.</title>
        <authorList>
            <person name="Herrera S."/>
            <person name="Cordes E."/>
        </authorList>
    </citation>
    <scope>NUCLEOTIDE SEQUENCE</scope>
    <source>
        <strain evidence="1">USNM1676648</strain>
        <tissue evidence="1">Polyp</tissue>
    </source>
</reference>
<organism evidence="1 2">
    <name type="scientific">Desmophyllum pertusum</name>
    <dbReference type="NCBI Taxonomy" id="174260"/>
    <lineage>
        <taxon>Eukaryota</taxon>
        <taxon>Metazoa</taxon>
        <taxon>Cnidaria</taxon>
        <taxon>Anthozoa</taxon>
        <taxon>Hexacorallia</taxon>
        <taxon>Scleractinia</taxon>
        <taxon>Caryophylliina</taxon>
        <taxon>Caryophylliidae</taxon>
        <taxon>Desmophyllum</taxon>
    </lineage>
</organism>
<dbReference type="Proteomes" id="UP001163046">
    <property type="component" value="Unassembled WGS sequence"/>
</dbReference>
<evidence type="ECO:0000313" key="2">
    <source>
        <dbReference type="Proteomes" id="UP001163046"/>
    </source>
</evidence>
<protein>
    <submittedName>
        <fullName evidence="1">Uncharacterized protein</fullName>
    </submittedName>
</protein>
<keyword evidence="2" id="KW-1185">Reference proteome</keyword>
<accession>A0A9W9YVI7</accession>
<dbReference type="AlphaFoldDB" id="A0A9W9YVI7"/>